<proteinExistence type="predicted"/>
<protein>
    <submittedName>
        <fullName evidence="1">Uncharacterized protein</fullName>
    </submittedName>
</protein>
<gene>
    <name evidence="1" type="ORF">K7X08_027670</name>
</gene>
<comment type="caution">
    <text evidence="1">The sequence shown here is derived from an EMBL/GenBank/DDBJ whole genome shotgun (WGS) entry which is preliminary data.</text>
</comment>
<dbReference type="EMBL" id="JAJAGQ010000017">
    <property type="protein sequence ID" value="KAJ8538449.1"/>
    <property type="molecule type" value="Genomic_DNA"/>
</dbReference>
<keyword evidence="2" id="KW-1185">Reference proteome</keyword>
<name>A0A9Q1R1R7_9SOLA</name>
<evidence type="ECO:0000313" key="1">
    <source>
        <dbReference type="EMBL" id="KAJ8538449.1"/>
    </source>
</evidence>
<organism evidence="1 2">
    <name type="scientific">Anisodus acutangulus</name>
    <dbReference type="NCBI Taxonomy" id="402998"/>
    <lineage>
        <taxon>Eukaryota</taxon>
        <taxon>Viridiplantae</taxon>
        <taxon>Streptophyta</taxon>
        <taxon>Embryophyta</taxon>
        <taxon>Tracheophyta</taxon>
        <taxon>Spermatophyta</taxon>
        <taxon>Magnoliopsida</taxon>
        <taxon>eudicotyledons</taxon>
        <taxon>Gunneridae</taxon>
        <taxon>Pentapetalae</taxon>
        <taxon>asterids</taxon>
        <taxon>lamiids</taxon>
        <taxon>Solanales</taxon>
        <taxon>Solanaceae</taxon>
        <taxon>Solanoideae</taxon>
        <taxon>Hyoscyameae</taxon>
        <taxon>Anisodus</taxon>
    </lineage>
</organism>
<dbReference type="AlphaFoldDB" id="A0A9Q1R1R7"/>
<evidence type="ECO:0000313" key="2">
    <source>
        <dbReference type="Proteomes" id="UP001152561"/>
    </source>
</evidence>
<accession>A0A9Q1R1R7</accession>
<dbReference type="Proteomes" id="UP001152561">
    <property type="component" value="Unassembled WGS sequence"/>
</dbReference>
<reference evidence="2" key="1">
    <citation type="journal article" date="2023" name="Proc. Natl. Acad. Sci. U.S.A.">
        <title>Genomic and structural basis for evolution of tropane alkaloid biosynthesis.</title>
        <authorList>
            <person name="Wanga Y.-J."/>
            <person name="Taina T."/>
            <person name="Yua J.-Y."/>
            <person name="Lia J."/>
            <person name="Xua B."/>
            <person name="Chenc J."/>
            <person name="D'Auriad J.C."/>
            <person name="Huanga J.-P."/>
            <person name="Huanga S.-X."/>
        </authorList>
    </citation>
    <scope>NUCLEOTIDE SEQUENCE [LARGE SCALE GENOMIC DNA]</scope>
    <source>
        <strain evidence="2">cv. KIB-2019</strain>
    </source>
</reference>
<sequence length="101" mass="11824">MVEDVMPSTEDIEDERRDLSDQQCIVDTEEVIISGVTDKLRVHVDISEEEQMEVQNKEMEMVVHNKEMEVPQAQQTLNMKNISPMKELHDLIYQKQLYMSG</sequence>